<feature type="transmembrane region" description="Helical" evidence="6">
    <location>
        <begin position="292"/>
        <end position="311"/>
    </location>
</feature>
<dbReference type="PANTHER" id="PTHR35007">
    <property type="entry name" value="INTEGRAL MEMBRANE PROTEIN-RELATED"/>
    <property type="match status" value="1"/>
</dbReference>
<evidence type="ECO:0000259" key="7">
    <source>
        <dbReference type="Pfam" id="PF00482"/>
    </source>
</evidence>
<dbReference type="Proteomes" id="UP000184066">
    <property type="component" value="Unassembled WGS sequence"/>
</dbReference>
<dbReference type="PANTHER" id="PTHR35007:SF1">
    <property type="entry name" value="PILUS ASSEMBLY PROTEIN"/>
    <property type="match status" value="1"/>
</dbReference>
<keyword evidence="5 6" id="KW-0472">Membrane</keyword>
<feature type="transmembrane region" description="Helical" evidence="6">
    <location>
        <begin position="116"/>
        <end position="134"/>
    </location>
</feature>
<dbReference type="OrthoDB" id="9803381at2"/>
<feature type="transmembrane region" description="Helical" evidence="6">
    <location>
        <begin position="261"/>
        <end position="280"/>
    </location>
</feature>
<reference evidence="9 10" key="1">
    <citation type="submission" date="2016-12" db="EMBL/GenBank/DDBJ databases">
        <authorList>
            <person name="Song W.-J."/>
            <person name="Kurnit D.M."/>
        </authorList>
    </citation>
    <scope>NUCLEOTIDE SEQUENCE [LARGE SCALE GENOMIC DNA]</scope>
    <source>
        <strain evidence="9 10">CGMCC 1.10808</strain>
    </source>
</reference>
<comment type="subcellular location">
    <subcellularLocation>
        <location evidence="1">Cell membrane</location>
        <topology evidence="1">Multi-pass membrane protein</topology>
    </subcellularLocation>
</comment>
<name>A0A1M7TK06_9RHOB</name>
<organism evidence="9 10">
    <name type="scientific">Oceanicella actignis</name>
    <dbReference type="NCBI Taxonomy" id="1189325"/>
    <lineage>
        <taxon>Bacteria</taxon>
        <taxon>Pseudomonadati</taxon>
        <taxon>Pseudomonadota</taxon>
        <taxon>Alphaproteobacteria</taxon>
        <taxon>Rhodobacterales</taxon>
        <taxon>Paracoccaceae</taxon>
        <taxon>Oceanicella</taxon>
    </lineage>
</organism>
<evidence type="ECO:0000259" key="8">
    <source>
        <dbReference type="Pfam" id="PF19360"/>
    </source>
</evidence>
<keyword evidence="4 6" id="KW-1133">Transmembrane helix</keyword>
<evidence type="ECO:0000256" key="4">
    <source>
        <dbReference type="ARBA" id="ARBA00022989"/>
    </source>
</evidence>
<evidence type="ECO:0000256" key="5">
    <source>
        <dbReference type="ARBA" id="ARBA00023136"/>
    </source>
</evidence>
<keyword evidence="2" id="KW-1003">Cell membrane</keyword>
<dbReference type="Pfam" id="PF00482">
    <property type="entry name" value="T2SSF"/>
    <property type="match status" value="1"/>
</dbReference>
<feature type="transmembrane region" description="Helical" evidence="6">
    <location>
        <begin position="90"/>
        <end position="110"/>
    </location>
</feature>
<evidence type="ECO:0000313" key="10">
    <source>
        <dbReference type="Proteomes" id="UP000184066"/>
    </source>
</evidence>
<keyword evidence="3 6" id="KW-0812">Transmembrane</keyword>
<dbReference type="InterPro" id="IPR018076">
    <property type="entry name" value="T2SS_GspF_dom"/>
</dbReference>
<evidence type="ECO:0000256" key="2">
    <source>
        <dbReference type="ARBA" id="ARBA00022475"/>
    </source>
</evidence>
<dbReference type="GO" id="GO:0005886">
    <property type="term" value="C:plasma membrane"/>
    <property type="evidence" value="ECO:0007669"/>
    <property type="project" value="UniProtKB-SubCell"/>
</dbReference>
<dbReference type="InterPro" id="IPR042094">
    <property type="entry name" value="T2SS_GspF_sf"/>
</dbReference>
<gene>
    <name evidence="9" type="ORF">SAMN05216200_10785</name>
</gene>
<feature type="transmembrane region" description="Helical" evidence="6">
    <location>
        <begin position="6"/>
        <end position="26"/>
    </location>
</feature>
<evidence type="ECO:0000256" key="1">
    <source>
        <dbReference type="ARBA" id="ARBA00004651"/>
    </source>
</evidence>
<feature type="domain" description="Type II secretion system protein TadB-like N-terminal" evidence="8">
    <location>
        <begin position="1"/>
        <end position="141"/>
    </location>
</feature>
<dbReference type="STRING" id="1189325.SAMN04488119_10786"/>
<dbReference type="InterPro" id="IPR045824">
    <property type="entry name" value="T2SS_TadB-like_N"/>
</dbReference>
<sequence length="320" mass="35658">MSLEPLVFAFVFIGVLLMVEGLYLLAFGKSVRQAKKVNRRLQLLEQGGDPEEVLTQLRKEREQHEGAASVPLLAPLFDYAAKANIAWSPAMITLIMLAAMGLSYLALSWFSSAAQAVRIPVAVMMGYFIMFVWLRNRAKKRIALFEEQLPDAVELMVRSLRIGHPFSAAISIVAQEMPDPIGTEFGIIADEATYGMDVTESLDRLAQRVELQDLRFLAVAVMIQSQSGGNLAEILEGLSNVIRARFKLFRKIKAITAEARWSGWFLSVFPVLALIVVQLVKPDYYDGVVDHPLFVPATIAVAVMLVLNVIFMRMMVNIKV</sequence>
<evidence type="ECO:0000313" key="9">
    <source>
        <dbReference type="EMBL" id="SHN71074.1"/>
    </source>
</evidence>
<accession>A0A1M7TK06</accession>
<proteinExistence type="predicted"/>
<evidence type="ECO:0000256" key="3">
    <source>
        <dbReference type="ARBA" id="ARBA00022692"/>
    </source>
</evidence>
<dbReference type="RefSeq" id="WP_072747712.1">
    <property type="nucleotide sequence ID" value="NZ_FOHL01000007.1"/>
</dbReference>
<dbReference type="Pfam" id="PF19360">
    <property type="entry name" value="TadB_TadC_N"/>
    <property type="match status" value="1"/>
</dbReference>
<feature type="domain" description="Type II secretion system protein GspF" evidence="7">
    <location>
        <begin position="153"/>
        <end position="277"/>
    </location>
</feature>
<evidence type="ECO:0000256" key="6">
    <source>
        <dbReference type="SAM" id="Phobius"/>
    </source>
</evidence>
<protein>
    <submittedName>
        <fullName evidence="9">Tight adherence protein B</fullName>
    </submittedName>
</protein>
<dbReference type="AlphaFoldDB" id="A0A1M7TK06"/>
<dbReference type="EMBL" id="FRDL01000007">
    <property type="protein sequence ID" value="SHN71074.1"/>
    <property type="molecule type" value="Genomic_DNA"/>
</dbReference>
<dbReference type="Gene3D" id="1.20.81.30">
    <property type="entry name" value="Type II secretion system (T2SS), domain F"/>
    <property type="match status" value="1"/>
</dbReference>
<keyword evidence="10" id="KW-1185">Reference proteome</keyword>